<keyword evidence="1" id="KW-0805">Transcription regulation</keyword>
<organism evidence="5 6">
    <name type="scientific">Nocardia stercoris</name>
    <dbReference type="NCBI Taxonomy" id="2483361"/>
    <lineage>
        <taxon>Bacteria</taxon>
        <taxon>Bacillati</taxon>
        <taxon>Actinomycetota</taxon>
        <taxon>Actinomycetes</taxon>
        <taxon>Mycobacteriales</taxon>
        <taxon>Nocardiaceae</taxon>
        <taxon>Nocardia</taxon>
    </lineage>
</organism>
<dbReference type="InterPro" id="IPR023187">
    <property type="entry name" value="Tscrpt_reg_MarR-type_CS"/>
</dbReference>
<dbReference type="Pfam" id="PF12802">
    <property type="entry name" value="MarR_2"/>
    <property type="match status" value="1"/>
</dbReference>
<dbReference type="Gene3D" id="1.10.10.10">
    <property type="entry name" value="Winged helix-like DNA-binding domain superfamily/Winged helix DNA-binding domain"/>
    <property type="match status" value="1"/>
</dbReference>
<evidence type="ECO:0000313" key="5">
    <source>
        <dbReference type="EMBL" id="RMI33006.1"/>
    </source>
</evidence>
<keyword evidence="2" id="KW-0238">DNA-binding</keyword>
<dbReference type="RefSeq" id="WP_122188390.1">
    <property type="nucleotide sequence ID" value="NZ_RFFH01000004.1"/>
</dbReference>
<proteinExistence type="predicted"/>
<evidence type="ECO:0000259" key="4">
    <source>
        <dbReference type="PROSITE" id="PS50995"/>
    </source>
</evidence>
<dbReference type="InterPro" id="IPR052526">
    <property type="entry name" value="HTH-type_Bedaq_tolerance"/>
</dbReference>
<gene>
    <name evidence="5" type="ORF">EBN03_12480</name>
</gene>
<evidence type="ECO:0000313" key="6">
    <source>
        <dbReference type="Proteomes" id="UP000279275"/>
    </source>
</evidence>
<evidence type="ECO:0000256" key="1">
    <source>
        <dbReference type="ARBA" id="ARBA00023015"/>
    </source>
</evidence>
<dbReference type="PANTHER" id="PTHR39515">
    <property type="entry name" value="CONSERVED PROTEIN"/>
    <property type="match status" value="1"/>
</dbReference>
<evidence type="ECO:0000256" key="3">
    <source>
        <dbReference type="ARBA" id="ARBA00023163"/>
    </source>
</evidence>
<keyword evidence="3" id="KW-0804">Transcription</keyword>
<reference evidence="5 6" key="1">
    <citation type="submission" date="2018-10" db="EMBL/GenBank/DDBJ databases">
        <title>Isolation from cow dung.</title>
        <authorList>
            <person name="Ling L."/>
        </authorList>
    </citation>
    <scope>NUCLEOTIDE SEQUENCE [LARGE SCALE GENOMIC DNA]</scope>
    <source>
        <strain evidence="5 6">NEAU-LL90</strain>
    </source>
</reference>
<dbReference type="InterPro" id="IPR036388">
    <property type="entry name" value="WH-like_DNA-bd_sf"/>
</dbReference>
<comment type="caution">
    <text evidence="5">The sequence shown here is derived from an EMBL/GenBank/DDBJ whole genome shotgun (WGS) entry which is preliminary data.</text>
</comment>
<keyword evidence="6" id="KW-1185">Reference proteome</keyword>
<accession>A0A3M2L7N3</accession>
<dbReference type="SMART" id="SM00347">
    <property type="entry name" value="HTH_MARR"/>
    <property type="match status" value="1"/>
</dbReference>
<dbReference type="Proteomes" id="UP000279275">
    <property type="component" value="Unassembled WGS sequence"/>
</dbReference>
<dbReference type="InterPro" id="IPR000835">
    <property type="entry name" value="HTH_MarR-typ"/>
</dbReference>
<dbReference type="GO" id="GO:0003677">
    <property type="term" value="F:DNA binding"/>
    <property type="evidence" value="ECO:0007669"/>
    <property type="project" value="UniProtKB-KW"/>
</dbReference>
<dbReference type="PROSITE" id="PS01117">
    <property type="entry name" value="HTH_MARR_1"/>
    <property type="match status" value="1"/>
</dbReference>
<dbReference type="InterPro" id="IPR036390">
    <property type="entry name" value="WH_DNA-bd_sf"/>
</dbReference>
<feature type="domain" description="HTH marR-type" evidence="4">
    <location>
        <begin position="1"/>
        <end position="121"/>
    </location>
</feature>
<protein>
    <submittedName>
        <fullName evidence="5">MarR family transcriptional regulator</fullName>
    </submittedName>
</protein>
<dbReference type="SUPFAM" id="SSF46785">
    <property type="entry name" value="Winged helix' DNA-binding domain"/>
    <property type="match status" value="1"/>
</dbReference>
<evidence type="ECO:0000256" key="2">
    <source>
        <dbReference type="ARBA" id="ARBA00023125"/>
    </source>
</evidence>
<dbReference type="EMBL" id="RFFH01000004">
    <property type="protein sequence ID" value="RMI33006.1"/>
    <property type="molecule type" value="Genomic_DNA"/>
</dbReference>
<dbReference type="AlphaFoldDB" id="A0A3M2L7N3"/>
<dbReference type="OrthoDB" id="5117734at2"/>
<sequence length="125" mass="13145">MRSTRAAAGLPDLPEAQIELLRLLVATDGITPGGAATELRVAQSTISNLVRTMAAADLVERLPLPSDGRGALLVASTHARSLLARYDRASAAVLREALDDLPAADRRAIQDALPALQRLLSALSE</sequence>
<dbReference type="PANTHER" id="PTHR39515:SF2">
    <property type="entry name" value="HTH-TYPE TRANSCRIPTIONAL REGULATOR RV0880"/>
    <property type="match status" value="1"/>
</dbReference>
<dbReference type="PROSITE" id="PS50995">
    <property type="entry name" value="HTH_MARR_2"/>
    <property type="match status" value="1"/>
</dbReference>
<dbReference type="GO" id="GO:0003700">
    <property type="term" value="F:DNA-binding transcription factor activity"/>
    <property type="evidence" value="ECO:0007669"/>
    <property type="project" value="InterPro"/>
</dbReference>
<name>A0A3M2L7N3_9NOCA</name>